<accession>A0A8J5CAK1</accession>
<evidence type="ECO:0008006" key="4">
    <source>
        <dbReference type="Google" id="ProtNLM"/>
    </source>
</evidence>
<comment type="caution">
    <text evidence="2">The sequence shown here is derived from an EMBL/GenBank/DDBJ whole genome shotgun (WGS) entry which is preliminary data.</text>
</comment>
<feature type="signal peptide" evidence="1">
    <location>
        <begin position="1"/>
        <end position="30"/>
    </location>
</feature>
<feature type="chain" id="PRO_5035310646" description="DUF538 family protein" evidence="1">
    <location>
        <begin position="31"/>
        <end position="228"/>
    </location>
</feature>
<evidence type="ECO:0000313" key="3">
    <source>
        <dbReference type="Proteomes" id="UP000734854"/>
    </source>
</evidence>
<dbReference type="AlphaFoldDB" id="A0A8J5CAK1"/>
<dbReference type="Pfam" id="PF04398">
    <property type="entry name" value="DUF538"/>
    <property type="match status" value="1"/>
</dbReference>
<keyword evidence="1" id="KW-0732">Signal</keyword>
<dbReference type="SUPFAM" id="SSF141562">
    <property type="entry name" value="At5g01610-like"/>
    <property type="match status" value="1"/>
</dbReference>
<reference evidence="2 3" key="1">
    <citation type="submission" date="2020-08" db="EMBL/GenBank/DDBJ databases">
        <title>Plant Genome Project.</title>
        <authorList>
            <person name="Zhang R.-G."/>
        </authorList>
    </citation>
    <scope>NUCLEOTIDE SEQUENCE [LARGE SCALE GENOMIC DNA]</scope>
    <source>
        <tissue evidence="2">Rhizome</tissue>
    </source>
</reference>
<dbReference type="Proteomes" id="UP000734854">
    <property type="component" value="Unassembled WGS sequence"/>
</dbReference>
<keyword evidence="3" id="KW-1185">Reference proteome</keyword>
<protein>
    <recommendedName>
        <fullName evidence="4">DUF538 family protein</fullName>
    </recommendedName>
</protein>
<dbReference type="EMBL" id="JACMSC010000021">
    <property type="protein sequence ID" value="KAG6471027.1"/>
    <property type="molecule type" value="Genomic_DNA"/>
</dbReference>
<evidence type="ECO:0000313" key="2">
    <source>
        <dbReference type="EMBL" id="KAG6471027.1"/>
    </source>
</evidence>
<dbReference type="Gene3D" id="2.30.240.10">
    <property type="entry name" value="At5g01610-like"/>
    <property type="match status" value="1"/>
</dbReference>
<organism evidence="2 3">
    <name type="scientific">Zingiber officinale</name>
    <name type="common">Ginger</name>
    <name type="synonym">Amomum zingiber</name>
    <dbReference type="NCBI Taxonomy" id="94328"/>
    <lineage>
        <taxon>Eukaryota</taxon>
        <taxon>Viridiplantae</taxon>
        <taxon>Streptophyta</taxon>
        <taxon>Embryophyta</taxon>
        <taxon>Tracheophyta</taxon>
        <taxon>Spermatophyta</taxon>
        <taxon>Magnoliopsida</taxon>
        <taxon>Liliopsida</taxon>
        <taxon>Zingiberales</taxon>
        <taxon>Zingiberaceae</taxon>
        <taxon>Zingiber</taxon>
    </lineage>
</organism>
<dbReference type="PANTHER" id="PTHR31676">
    <property type="entry name" value="T31J12.3 PROTEIN-RELATED"/>
    <property type="match status" value="1"/>
</dbReference>
<sequence length="228" mass="25234">MAKLSPFSSLVPCFPFFILLFPFFSSSSSAAGVSASIGDLLRDHGLPGGLLPKAVESFAYDSVSGLLEVRIDGTCYARYEDGLAFFDREVRGNLSYGALRGVVGFSQEELFLWLPVKGIVVKDPSSGVIVIDIGLARKRLPVAAFEDPPDCLPGLEEAAGGRGVELWERKLETSYGSFLVLSYFRAVTVSTFHLHDVTYSARSNFFFFYFFRVAWQERLLAGEIIIKW</sequence>
<evidence type="ECO:0000256" key="1">
    <source>
        <dbReference type="SAM" id="SignalP"/>
    </source>
</evidence>
<dbReference type="PANTHER" id="PTHR31676:SF151">
    <property type="entry name" value="DUF538 FAMILY PROTEIN"/>
    <property type="match status" value="1"/>
</dbReference>
<name>A0A8J5CAK1_ZINOF</name>
<dbReference type="InterPro" id="IPR007493">
    <property type="entry name" value="DUF538"/>
</dbReference>
<gene>
    <name evidence="2" type="ORF">ZIOFF_072120</name>
</gene>
<dbReference type="InterPro" id="IPR036758">
    <property type="entry name" value="At5g01610-like"/>
</dbReference>
<proteinExistence type="predicted"/>